<sequence length="127" mass="14851">MVKWRMLNADRLEVTPNDRKEAWQDIIVNVLLTSPNDSTYRTMINKSNFENFDYKRPIVYEVSNESLLITNEFLNKALNRPRSVIAPINVKSYQIVLVFMCALLLTVITALRVVENDNFDSFNNFNM</sequence>
<protein>
    <recommendedName>
        <fullName evidence="4">Pif6</fullName>
    </recommendedName>
</protein>
<reference evidence="2 3" key="1">
    <citation type="journal article" date="2009" name="Virus Genes">
        <title>Morphology and genome of Euproctis pseudoconspersa nucleopolyhedrovirus.</title>
        <authorList>
            <person name="Tang X.D."/>
            <person name="Xiao Q."/>
            <person name="Ma X.C."/>
            <person name="Zhu Z.R."/>
            <person name="Zhang C.X."/>
        </authorList>
    </citation>
    <scope>NUCLEOTIDE SEQUENCE [LARGE SCALE GENOMIC DNA]</scope>
    <source>
        <strain evidence="2 3">Hangzhou</strain>
    </source>
</reference>
<dbReference type="InterPro" id="IPR008005">
    <property type="entry name" value="PIF6"/>
</dbReference>
<dbReference type="Proteomes" id="UP000203846">
    <property type="component" value="Segment"/>
</dbReference>
<keyword evidence="1" id="KW-0472">Membrane</keyword>
<keyword evidence="1" id="KW-1133">Transmembrane helix</keyword>
<organism evidence="2 3">
    <name type="scientific">Euproctis pseudoconspersa nucleopolyhedrovirus</name>
    <dbReference type="NCBI Taxonomy" id="307467"/>
    <lineage>
        <taxon>Viruses</taxon>
        <taxon>Viruses incertae sedis</taxon>
        <taxon>Naldaviricetes</taxon>
        <taxon>Lefavirales</taxon>
        <taxon>Baculoviridae</taxon>
        <taxon>Alphabaculovirus</taxon>
        <taxon>Alphabaculovirus eupseudoconspersae</taxon>
    </lineage>
</organism>
<feature type="transmembrane region" description="Helical" evidence="1">
    <location>
        <begin position="95"/>
        <end position="114"/>
    </location>
</feature>
<dbReference type="RefSeq" id="YP_002854673.1">
    <property type="nucleotide sequence ID" value="NC_012639.1"/>
</dbReference>
<dbReference type="OrthoDB" id="18095at10239"/>
<dbReference type="Pfam" id="PF05341">
    <property type="entry name" value="PIF6"/>
    <property type="match status" value="1"/>
</dbReference>
<accession>C3TWX1</accession>
<dbReference type="KEGG" id="vg:7804618"/>
<evidence type="ECO:0000256" key="1">
    <source>
        <dbReference type="SAM" id="Phobius"/>
    </source>
</evidence>
<name>C3TWX1_9ABAC</name>
<evidence type="ECO:0000313" key="3">
    <source>
        <dbReference type="Proteomes" id="UP000203846"/>
    </source>
</evidence>
<dbReference type="EMBL" id="FJ227128">
    <property type="protein sequence ID" value="ACO53513.1"/>
    <property type="molecule type" value="Genomic_DNA"/>
</dbReference>
<proteinExistence type="predicted"/>
<evidence type="ECO:0008006" key="4">
    <source>
        <dbReference type="Google" id="ProtNLM"/>
    </source>
</evidence>
<keyword evidence="1" id="KW-0812">Transmembrane</keyword>
<dbReference type="GeneID" id="7804618"/>
<evidence type="ECO:0000313" key="2">
    <source>
        <dbReference type="EMBL" id="ACO53513.1"/>
    </source>
</evidence>
<keyword evidence="3" id="KW-1185">Reference proteome</keyword>